<dbReference type="Gene3D" id="2.70.70.10">
    <property type="entry name" value="Glucose Permease (Domain IIA)"/>
    <property type="match status" value="1"/>
</dbReference>
<evidence type="ECO:0000256" key="7">
    <source>
        <dbReference type="SAM" id="MobiDB-lite"/>
    </source>
</evidence>
<evidence type="ECO:0000256" key="2">
    <source>
        <dbReference type="ARBA" id="ARBA00022670"/>
    </source>
</evidence>
<dbReference type="InterPro" id="IPR050570">
    <property type="entry name" value="Cell_wall_metabolism_enzyme"/>
</dbReference>
<evidence type="ECO:0000313" key="11">
    <source>
        <dbReference type="Proteomes" id="UP001205906"/>
    </source>
</evidence>
<evidence type="ECO:0000259" key="9">
    <source>
        <dbReference type="Pfam" id="PF01551"/>
    </source>
</evidence>
<name>A0ABT1CA70_9HYPH</name>
<reference evidence="10 11" key="1">
    <citation type="submission" date="2022-06" db="EMBL/GenBank/DDBJ databases">
        <title>Mesorhizobium sp. strain RP14 Genome sequencing and assembly.</title>
        <authorList>
            <person name="Kim I."/>
        </authorList>
    </citation>
    <scope>NUCLEOTIDE SEQUENCE [LARGE SCALE GENOMIC DNA]</scope>
    <source>
        <strain evidence="11">RP14(2022)</strain>
    </source>
</reference>
<keyword evidence="8" id="KW-1133">Transmembrane helix</keyword>
<evidence type="ECO:0000256" key="8">
    <source>
        <dbReference type="SAM" id="Phobius"/>
    </source>
</evidence>
<keyword evidence="2" id="KW-0645">Protease</keyword>
<evidence type="ECO:0000313" key="10">
    <source>
        <dbReference type="EMBL" id="MCO6051722.1"/>
    </source>
</evidence>
<evidence type="ECO:0000256" key="4">
    <source>
        <dbReference type="ARBA" id="ARBA00022801"/>
    </source>
</evidence>
<accession>A0ABT1CA70</accession>
<gene>
    <name evidence="10" type="ORF">NGM99_18205</name>
</gene>
<dbReference type="InterPro" id="IPR011055">
    <property type="entry name" value="Dup_hybrid_motif"/>
</dbReference>
<sequence length="651" mass="69969">MHDVDPAIAELGNEPPLSADAGRKGPPDRREVSLRWLAGTFLTGLTSSVLMGMALFAALDGREKIATPPEVADITGEAGAGSGQDAKAARLVAPKVIARARDKRRMEVSTVSREGDREIVRMMPFVEVKMALAAGHKAPTDYPPFDPLAVFSADGADTEAQTNIASTGTIYGAKVEGEVSLKTLDFPMDSAPFDEKSELSADEVEVVVRSTSAVLTEGDVQVAALHYVDPQRFGDGIESQTTGTPSNVRIVPENLSVAARAMQDDDSLSFAEEIIPFPDERDMEKSLFDSGYGGPDAKDMAAAFARILNSPVLKAGSVLRLGLEVRGEDAKIVRASLYDRTKHIVTIALNDRGQYVAAAEPEPNPELLTAFDGSAPAVPRGNMPTAYDAIYRAAYSYGMSPALTKQLVKLLASDVDFESRISPSDSLDVFFSQPGDDNQMSDDSELLYVSANFGGTTRNFFRFRAEDGSSDYFDEEGRSSKQFLLRKPVPNGTFRSGFGGRRHPILGITRMHTGVDWAAPTGTPIIAAGDGVVEKSGWASGYGRQTILKHKNGYETSYNHQSRVAAGVKPGAAVKQGQVIGYIGTTGLSTGPHLHYELIVNGTKVDPMRVRLPGGRTLDGKELEAFKHERDRILDLLKDEDKPGTKVAVNG</sequence>
<dbReference type="CDD" id="cd12797">
    <property type="entry name" value="M23_peptidase"/>
    <property type="match status" value="1"/>
</dbReference>
<feature type="region of interest" description="Disordered" evidence="7">
    <location>
        <begin position="1"/>
        <end position="29"/>
    </location>
</feature>
<dbReference type="PANTHER" id="PTHR21666:SF288">
    <property type="entry name" value="CELL DIVISION PROTEIN YTFB"/>
    <property type="match status" value="1"/>
</dbReference>
<dbReference type="Pfam" id="PF01551">
    <property type="entry name" value="Peptidase_M23"/>
    <property type="match status" value="1"/>
</dbReference>
<keyword evidence="3" id="KW-0479">Metal-binding</keyword>
<evidence type="ECO:0000256" key="3">
    <source>
        <dbReference type="ARBA" id="ARBA00022723"/>
    </source>
</evidence>
<feature type="transmembrane region" description="Helical" evidence="8">
    <location>
        <begin position="36"/>
        <end position="59"/>
    </location>
</feature>
<dbReference type="Proteomes" id="UP001205906">
    <property type="component" value="Unassembled WGS sequence"/>
</dbReference>
<dbReference type="Gene3D" id="3.10.450.350">
    <property type="match status" value="1"/>
</dbReference>
<dbReference type="SUPFAM" id="SSF51261">
    <property type="entry name" value="Duplicated hybrid motif"/>
    <property type="match status" value="1"/>
</dbReference>
<keyword evidence="11" id="KW-1185">Reference proteome</keyword>
<dbReference type="PANTHER" id="PTHR21666">
    <property type="entry name" value="PEPTIDASE-RELATED"/>
    <property type="match status" value="1"/>
</dbReference>
<comment type="caution">
    <text evidence="10">The sequence shown here is derived from an EMBL/GenBank/DDBJ whole genome shotgun (WGS) entry which is preliminary data.</text>
</comment>
<keyword evidence="4" id="KW-0378">Hydrolase</keyword>
<organism evidence="10 11">
    <name type="scientific">Mesorhizobium liriopis</name>
    <dbReference type="NCBI Taxonomy" id="2953882"/>
    <lineage>
        <taxon>Bacteria</taxon>
        <taxon>Pseudomonadati</taxon>
        <taxon>Pseudomonadota</taxon>
        <taxon>Alphaproteobacteria</taxon>
        <taxon>Hyphomicrobiales</taxon>
        <taxon>Phyllobacteriaceae</taxon>
        <taxon>Mesorhizobium</taxon>
    </lineage>
</organism>
<keyword evidence="8" id="KW-0812">Transmembrane</keyword>
<keyword evidence="8" id="KW-0472">Membrane</keyword>
<keyword evidence="5" id="KW-0862">Zinc</keyword>
<evidence type="ECO:0000256" key="6">
    <source>
        <dbReference type="ARBA" id="ARBA00023049"/>
    </source>
</evidence>
<dbReference type="InterPro" id="IPR016047">
    <property type="entry name" value="M23ase_b-sheet_dom"/>
</dbReference>
<evidence type="ECO:0000256" key="5">
    <source>
        <dbReference type="ARBA" id="ARBA00022833"/>
    </source>
</evidence>
<protein>
    <submittedName>
        <fullName evidence="10">M23 family metallopeptidase</fullName>
    </submittedName>
</protein>
<dbReference type="EMBL" id="JAMXQS010000008">
    <property type="protein sequence ID" value="MCO6051722.1"/>
    <property type="molecule type" value="Genomic_DNA"/>
</dbReference>
<comment type="cofactor">
    <cofactor evidence="1">
        <name>Zn(2+)</name>
        <dbReference type="ChEBI" id="CHEBI:29105"/>
    </cofactor>
</comment>
<evidence type="ECO:0000256" key="1">
    <source>
        <dbReference type="ARBA" id="ARBA00001947"/>
    </source>
</evidence>
<keyword evidence="6" id="KW-0482">Metalloprotease</keyword>
<proteinExistence type="predicted"/>
<feature type="domain" description="M23ase beta-sheet core" evidence="9">
    <location>
        <begin position="510"/>
        <end position="607"/>
    </location>
</feature>
<dbReference type="RefSeq" id="WP_252821578.1">
    <property type="nucleotide sequence ID" value="NZ_JAMXQS010000008.1"/>
</dbReference>